<keyword evidence="6 14" id="KW-0862">Zinc</keyword>
<dbReference type="AlphaFoldDB" id="A0A1I5NB02"/>
<evidence type="ECO:0000256" key="2">
    <source>
        <dbReference type="ARBA" id="ARBA00022603"/>
    </source>
</evidence>
<evidence type="ECO:0000256" key="9">
    <source>
        <dbReference type="ARBA" id="ARBA00023159"/>
    </source>
</evidence>
<name>A0A1I5NB02_9PSED</name>
<dbReference type="SUPFAM" id="SSF53155">
    <property type="entry name" value="Methylated DNA-protein cysteine methyltransferase domain"/>
    <property type="match status" value="1"/>
</dbReference>
<evidence type="ECO:0000313" key="17">
    <source>
        <dbReference type="Proteomes" id="UP000198784"/>
    </source>
</evidence>
<keyword evidence="4 14" id="KW-0479">Metal-binding</keyword>
<dbReference type="CDD" id="cd06445">
    <property type="entry name" value="ATase"/>
    <property type="match status" value="1"/>
</dbReference>
<dbReference type="InterPro" id="IPR016221">
    <property type="entry name" value="Bifunct_regulatory_prot_Ada"/>
</dbReference>
<dbReference type="OrthoDB" id="9802228at2"/>
<dbReference type="PROSITE" id="PS00374">
    <property type="entry name" value="MGMT"/>
    <property type="match status" value="1"/>
</dbReference>
<comment type="catalytic activity">
    <reaction evidence="1">
        <text>a 4-O-methyl-thymidine in DNA + L-cysteinyl-[protein] = a thymidine in DNA + S-methyl-L-cysteinyl-[protein]</text>
        <dbReference type="Rhea" id="RHEA:53428"/>
        <dbReference type="Rhea" id="RHEA-COMP:10131"/>
        <dbReference type="Rhea" id="RHEA-COMP:10132"/>
        <dbReference type="Rhea" id="RHEA-COMP:13555"/>
        <dbReference type="Rhea" id="RHEA-COMP:13556"/>
        <dbReference type="ChEBI" id="CHEBI:29950"/>
        <dbReference type="ChEBI" id="CHEBI:82612"/>
        <dbReference type="ChEBI" id="CHEBI:137386"/>
        <dbReference type="ChEBI" id="CHEBI:137387"/>
        <dbReference type="EC" id="2.1.1.63"/>
    </reaction>
</comment>
<dbReference type="STRING" id="289003.SAMN05216190_10667"/>
<evidence type="ECO:0000256" key="8">
    <source>
        <dbReference type="ARBA" id="ARBA00023125"/>
    </source>
</evidence>
<keyword evidence="2" id="KW-0489">Methyltransferase</keyword>
<dbReference type="SMART" id="SM00342">
    <property type="entry name" value="HTH_ARAC"/>
    <property type="match status" value="1"/>
</dbReference>
<evidence type="ECO:0000313" key="16">
    <source>
        <dbReference type="EMBL" id="SFP18924.1"/>
    </source>
</evidence>
<dbReference type="SUPFAM" id="SSF57884">
    <property type="entry name" value="Ada DNA repair protein, N-terminal domain (N-Ada 10)"/>
    <property type="match status" value="1"/>
</dbReference>
<dbReference type="RefSeq" id="WP_090498880.1">
    <property type="nucleotide sequence ID" value="NZ_FOWX01000006.1"/>
</dbReference>
<dbReference type="GO" id="GO:0043565">
    <property type="term" value="F:sequence-specific DNA binding"/>
    <property type="evidence" value="ECO:0007669"/>
    <property type="project" value="InterPro"/>
</dbReference>
<sequence length="346" mass="37084">MLDPDRCWQAVCARDAARDNQFVFAVRSTGIYCRPSCPARRPRRDNVSFHADAQSAEAAGFRPCRRCSPQGASPAEQLDQLVAAACRLLVEQDKTPALEQLAARIGLSASHLARAFKARTGLTPKAWANAQRRAQLEAGLPQAESVLQAALAAGYSGTRALYAQGDALSPAQRRRRGAGEALRYAIAACPLGQLLLASSAKGVCALLFGDTDEALESELRQRFAAARLQRDDAGLGDWLQQVIGQIEEPQRAAQLPLDLRGTVFQQQVWHALQQIPVGQTRRYGELAASIGSHPRAVAQACASNPLGLLVPCHRLIGANGALSGYRWGLARKAALLQGEAQAPDEG</sequence>
<organism evidence="16 17">
    <name type="scientific">Pseudomonas borbori</name>
    <dbReference type="NCBI Taxonomy" id="289003"/>
    <lineage>
        <taxon>Bacteria</taxon>
        <taxon>Pseudomonadati</taxon>
        <taxon>Pseudomonadota</taxon>
        <taxon>Gammaproteobacteria</taxon>
        <taxon>Pseudomonadales</taxon>
        <taxon>Pseudomonadaceae</taxon>
        <taxon>Pseudomonas</taxon>
    </lineage>
</organism>
<feature type="domain" description="HTH araC/xylS-type" evidence="15">
    <location>
        <begin position="79"/>
        <end position="156"/>
    </location>
</feature>
<dbReference type="InterPro" id="IPR036388">
    <property type="entry name" value="WH-like_DNA-bd_sf"/>
</dbReference>
<keyword evidence="5" id="KW-0227">DNA damage</keyword>
<gene>
    <name evidence="16" type="ORF">SAMN05216190_10667</name>
</gene>
<evidence type="ECO:0000256" key="14">
    <source>
        <dbReference type="PIRSR" id="PIRSR000409-3"/>
    </source>
</evidence>
<dbReference type="Proteomes" id="UP000198784">
    <property type="component" value="Unassembled WGS sequence"/>
</dbReference>
<dbReference type="Gene3D" id="1.10.10.10">
    <property type="entry name" value="Winged helix-like DNA-binding domain superfamily/Winged helix DNA-binding domain"/>
    <property type="match status" value="1"/>
</dbReference>
<evidence type="ECO:0000259" key="15">
    <source>
        <dbReference type="PROSITE" id="PS01124"/>
    </source>
</evidence>
<evidence type="ECO:0000256" key="10">
    <source>
        <dbReference type="ARBA" id="ARBA00023163"/>
    </source>
</evidence>
<dbReference type="GO" id="GO:0003700">
    <property type="term" value="F:DNA-binding transcription factor activity"/>
    <property type="evidence" value="ECO:0007669"/>
    <property type="project" value="InterPro"/>
</dbReference>
<feature type="binding site" evidence="14">
    <location>
        <position position="67"/>
    </location>
    <ligand>
        <name>Zn(2+)</name>
        <dbReference type="ChEBI" id="CHEBI:29105"/>
    </ligand>
</feature>
<dbReference type="GO" id="GO:0009893">
    <property type="term" value="P:positive regulation of metabolic process"/>
    <property type="evidence" value="ECO:0007669"/>
    <property type="project" value="UniProtKB-ARBA"/>
</dbReference>
<keyword evidence="7" id="KW-0805">Transcription regulation</keyword>
<dbReference type="Gene3D" id="1.10.10.60">
    <property type="entry name" value="Homeodomain-like"/>
    <property type="match status" value="1"/>
</dbReference>
<dbReference type="Pfam" id="PF02870">
    <property type="entry name" value="Methyltransf_1N"/>
    <property type="match status" value="1"/>
</dbReference>
<feature type="active site" description="Nucleophile; methyl group acceptor from methylphosphotriester" evidence="13">
    <location>
        <position position="33"/>
    </location>
</feature>
<dbReference type="PANTHER" id="PTHR10815:SF14">
    <property type="entry name" value="BIFUNCTIONAL TRANSCRIPTIONAL ACTIVATOR_DNA REPAIR ENZYME ADA"/>
    <property type="match status" value="1"/>
</dbReference>
<dbReference type="SUPFAM" id="SSF46689">
    <property type="entry name" value="Homeodomain-like"/>
    <property type="match status" value="1"/>
</dbReference>
<dbReference type="Pfam" id="PF02805">
    <property type="entry name" value="Ada_Zn_binding"/>
    <property type="match status" value="1"/>
</dbReference>
<dbReference type="Gene3D" id="3.30.160.70">
    <property type="entry name" value="Methylated DNA-protein cysteine methyltransferase domain"/>
    <property type="match status" value="1"/>
</dbReference>
<keyword evidence="8" id="KW-0238">DNA-binding</keyword>
<evidence type="ECO:0000256" key="11">
    <source>
        <dbReference type="ARBA" id="ARBA00023204"/>
    </source>
</evidence>
<dbReference type="InterPro" id="IPR018060">
    <property type="entry name" value="HTH_AraC"/>
</dbReference>
<dbReference type="GO" id="GO:0003908">
    <property type="term" value="F:methylated-DNA-[protein]-cysteine S-methyltransferase activity"/>
    <property type="evidence" value="ECO:0007669"/>
    <property type="project" value="UniProtKB-EC"/>
</dbReference>
<dbReference type="PIRSF" id="PIRSF000409">
    <property type="entry name" value="Ada"/>
    <property type="match status" value="1"/>
</dbReference>
<protein>
    <submittedName>
        <fullName evidence="16">Transcriptional regulator, AraC family</fullName>
    </submittedName>
</protein>
<keyword evidence="9" id="KW-0010">Activator</keyword>
<dbReference type="EMBL" id="FOWX01000006">
    <property type="protein sequence ID" value="SFP18924.1"/>
    <property type="molecule type" value="Genomic_DNA"/>
</dbReference>
<dbReference type="InterPro" id="IPR004026">
    <property type="entry name" value="Ada_DNA_repair_Zn-bd"/>
</dbReference>
<dbReference type="SUPFAM" id="SSF46767">
    <property type="entry name" value="Methylated DNA-protein cysteine methyltransferase, C-terminal domain"/>
    <property type="match status" value="1"/>
</dbReference>
<accession>A0A1I5NB02</accession>
<dbReference type="InterPro" id="IPR009057">
    <property type="entry name" value="Homeodomain-like_sf"/>
</dbReference>
<dbReference type="NCBIfam" id="NF011964">
    <property type="entry name" value="PRK15435.1"/>
    <property type="match status" value="1"/>
</dbReference>
<dbReference type="PANTHER" id="PTHR10815">
    <property type="entry name" value="METHYLATED-DNA--PROTEIN-CYSTEINE METHYLTRANSFERASE"/>
    <property type="match status" value="1"/>
</dbReference>
<keyword evidence="3" id="KW-0808">Transferase</keyword>
<dbReference type="Gene3D" id="3.40.10.10">
    <property type="entry name" value="DNA Methylphosphotriester Repair Domain"/>
    <property type="match status" value="1"/>
</dbReference>
<dbReference type="Pfam" id="PF01035">
    <property type="entry name" value="DNA_binding_1"/>
    <property type="match status" value="1"/>
</dbReference>
<evidence type="ECO:0000256" key="4">
    <source>
        <dbReference type="ARBA" id="ARBA00022723"/>
    </source>
</evidence>
<proteinExistence type="predicted"/>
<evidence type="ECO:0000256" key="5">
    <source>
        <dbReference type="ARBA" id="ARBA00022763"/>
    </source>
</evidence>
<dbReference type="InterPro" id="IPR036217">
    <property type="entry name" value="MethylDNA_cys_MeTrfase_DNAb"/>
</dbReference>
<dbReference type="InterPro" id="IPR014048">
    <property type="entry name" value="MethylDNA_cys_MeTrfase_DNA-bd"/>
</dbReference>
<keyword evidence="11" id="KW-0234">DNA repair</keyword>
<dbReference type="InterPro" id="IPR001497">
    <property type="entry name" value="MethylDNA_cys_MeTrfase_AS"/>
</dbReference>
<keyword evidence="17" id="KW-1185">Reference proteome</keyword>
<comment type="cofactor">
    <cofactor evidence="14">
        <name>Zn(2+)</name>
        <dbReference type="ChEBI" id="CHEBI:29105"/>
    </cofactor>
    <text evidence="14">Binds 1 zinc ion per subunit.</text>
</comment>
<dbReference type="InterPro" id="IPR018062">
    <property type="entry name" value="HTH_AraC-typ_CS"/>
</dbReference>
<keyword evidence="10" id="KW-0804">Transcription</keyword>
<dbReference type="GO" id="GO:0008270">
    <property type="term" value="F:zinc ion binding"/>
    <property type="evidence" value="ECO:0007669"/>
    <property type="project" value="InterPro"/>
</dbReference>
<dbReference type="Pfam" id="PF12833">
    <property type="entry name" value="HTH_18"/>
    <property type="match status" value="1"/>
</dbReference>
<dbReference type="InterPro" id="IPR008332">
    <property type="entry name" value="MethylG_MeTrfase_N"/>
</dbReference>
<dbReference type="NCBIfam" id="TIGR00589">
    <property type="entry name" value="ogt"/>
    <property type="match status" value="1"/>
</dbReference>
<evidence type="ECO:0000256" key="3">
    <source>
        <dbReference type="ARBA" id="ARBA00022679"/>
    </source>
</evidence>
<dbReference type="PROSITE" id="PS01124">
    <property type="entry name" value="HTH_ARAC_FAMILY_2"/>
    <property type="match status" value="1"/>
</dbReference>
<feature type="active site" description="Nucleophile; methyl group acceptor from either O6-methylguanine or O4-methylthymine" evidence="13">
    <location>
        <position position="312"/>
    </location>
</feature>
<comment type="catalytic activity">
    <reaction evidence="12">
        <text>a 6-O-methyl-2'-deoxyguanosine in DNA + L-cysteinyl-[protein] = S-methyl-L-cysteinyl-[protein] + a 2'-deoxyguanosine in DNA</text>
        <dbReference type="Rhea" id="RHEA:24000"/>
        <dbReference type="Rhea" id="RHEA-COMP:10131"/>
        <dbReference type="Rhea" id="RHEA-COMP:10132"/>
        <dbReference type="Rhea" id="RHEA-COMP:11367"/>
        <dbReference type="Rhea" id="RHEA-COMP:11368"/>
        <dbReference type="ChEBI" id="CHEBI:29950"/>
        <dbReference type="ChEBI" id="CHEBI:82612"/>
        <dbReference type="ChEBI" id="CHEBI:85445"/>
        <dbReference type="ChEBI" id="CHEBI:85448"/>
        <dbReference type="EC" id="2.1.1.63"/>
    </reaction>
</comment>
<feature type="binding site" evidence="14">
    <location>
        <position position="33"/>
    </location>
    <ligand>
        <name>Zn(2+)</name>
        <dbReference type="ChEBI" id="CHEBI:29105"/>
    </ligand>
</feature>
<dbReference type="InterPro" id="IPR036631">
    <property type="entry name" value="MGMT_N_sf"/>
</dbReference>
<evidence type="ECO:0000256" key="7">
    <source>
        <dbReference type="ARBA" id="ARBA00023015"/>
    </source>
</evidence>
<evidence type="ECO:0000256" key="6">
    <source>
        <dbReference type="ARBA" id="ARBA00022833"/>
    </source>
</evidence>
<feature type="binding site" evidence="14">
    <location>
        <position position="64"/>
    </location>
    <ligand>
        <name>Zn(2+)</name>
        <dbReference type="ChEBI" id="CHEBI:29105"/>
    </ligand>
</feature>
<dbReference type="GO" id="GO:0006281">
    <property type="term" value="P:DNA repair"/>
    <property type="evidence" value="ECO:0007669"/>
    <property type="project" value="UniProtKB-KW"/>
</dbReference>
<evidence type="ECO:0000256" key="12">
    <source>
        <dbReference type="ARBA" id="ARBA00049348"/>
    </source>
</evidence>
<evidence type="ECO:0000256" key="1">
    <source>
        <dbReference type="ARBA" id="ARBA00001286"/>
    </source>
</evidence>
<dbReference type="InterPro" id="IPR035451">
    <property type="entry name" value="Ada-like_dom_sf"/>
</dbReference>
<feature type="binding site" evidence="14">
    <location>
        <position position="37"/>
    </location>
    <ligand>
        <name>Zn(2+)</name>
        <dbReference type="ChEBI" id="CHEBI:29105"/>
    </ligand>
</feature>
<reference evidence="17" key="1">
    <citation type="submission" date="2016-10" db="EMBL/GenBank/DDBJ databases">
        <authorList>
            <person name="Varghese N."/>
            <person name="Submissions S."/>
        </authorList>
    </citation>
    <scope>NUCLEOTIDE SEQUENCE [LARGE SCALE GENOMIC DNA]</scope>
    <source>
        <strain evidence="17">DSM 17834</strain>
    </source>
</reference>
<evidence type="ECO:0000256" key="13">
    <source>
        <dbReference type="PIRSR" id="PIRSR000409-1"/>
    </source>
</evidence>
<dbReference type="PROSITE" id="PS00041">
    <property type="entry name" value="HTH_ARAC_FAMILY_1"/>
    <property type="match status" value="1"/>
</dbReference>
<dbReference type="GO" id="GO:0032259">
    <property type="term" value="P:methylation"/>
    <property type="evidence" value="ECO:0007669"/>
    <property type="project" value="UniProtKB-KW"/>
</dbReference>